<reference evidence="2" key="1">
    <citation type="submission" date="2020-03" db="EMBL/GenBank/DDBJ databases">
        <authorList>
            <person name="Weist P."/>
        </authorList>
    </citation>
    <scope>NUCLEOTIDE SEQUENCE</scope>
</reference>
<evidence type="ECO:0000313" key="2">
    <source>
        <dbReference type="EMBL" id="CAB1413292.1"/>
    </source>
</evidence>
<feature type="region of interest" description="Disordered" evidence="1">
    <location>
        <begin position="1"/>
        <end position="37"/>
    </location>
</feature>
<dbReference type="EMBL" id="CADEAL010000048">
    <property type="protein sequence ID" value="CAB1413292.1"/>
    <property type="molecule type" value="Genomic_DNA"/>
</dbReference>
<keyword evidence="3" id="KW-1185">Reference proteome</keyword>
<gene>
    <name evidence="2" type="ORF">PLEPLA_LOCUS992</name>
</gene>
<dbReference type="Proteomes" id="UP001153269">
    <property type="component" value="Unassembled WGS sequence"/>
</dbReference>
<evidence type="ECO:0000256" key="1">
    <source>
        <dbReference type="SAM" id="MobiDB-lite"/>
    </source>
</evidence>
<comment type="caution">
    <text evidence="2">The sequence shown here is derived from an EMBL/GenBank/DDBJ whole genome shotgun (WGS) entry which is preliminary data.</text>
</comment>
<dbReference type="AlphaFoldDB" id="A0A9N7THX8"/>
<name>A0A9N7THX8_PLEPL</name>
<accession>A0A9N7THX8</accession>
<protein>
    <submittedName>
        <fullName evidence="2">Uncharacterized protein</fullName>
    </submittedName>
</protein>
<organism evidence="2 3">
    <name type="scientific">Pleuronectes platessa</name>
    <name type="common">European plaice</name>
    <dbReference type="NCBI Taxonomy" id="8262"/>
    <lineage>
        <taxon>Eukaryota</taxon>
        <taxon>Metazoa</taxon>
        <taxon>Chordata</taxon>
        <taxon>Craniata</taxon>
        <taxon>Vertebrata</taxon>
        <taxon>Euteleostomi</taxon>
        <taxon>Actinopterygii</taxon>
        <taxon>Neopterygii</taxon>
        <taxon>Teleostei</taxon>
        <taxon>Neoteleostei</taxon>
        <taxon>Acanthomorphata</taxon>
        <taxon>Carangaria</taxon>
        <taxon>Pleuronectiformes</taxon>
        <taxon>Pleuronectoidei</taxon>
        <taxon>Pleuronectidae</taxon>
        <taxon>Pleuronectes</taxon>
    </lineage>
</organism>
<proteinExistence type="predicted"/>
<evidence type="ECO:0000313" key="3">
    <source>
        <dbReference type="Proteomes" id="UP001153269"/>
    </source>
</evidence>
<sequence>MSHSPRDRSQLVPRVTSGLRAPRRQAAEESPMDDHGRDRAVMVTHNLDTDHTWTSPTTLLEQHLGHTPETHHNPVALHHLENTHGLGHHTCYHHGGFRPKPGSNRSCWILHLSADPRKSLMCRPKHSPPSRRARLLALSFYLWSARPLVCASFSRLVISIRARTLPSSCSPITPLDPEGSLKSGTGKSGAATAK</sequence>